<keyword evidence="4 6" id="KW-0808">Transferase</keyword>
<sequence>MHRPVLLDEVIAHLGPGEGMTLVDGTAGAGGHTAALARRVGATGRVIGLDRDPAMLALARAATAGLPVTLVHSPYSAIREVLDELGIAEVHGIVLDLGLSSDQLAWADRGFSFATDGPLDMRFDSGGDPDRPPGPTAAELVATLPEAELARVFFEYGEERFSRRIARRILEVRRAEPIRTTRQLAELVRRSIPGKFRHGPIDPATRVFQALRIAVNEELDHLDATLKALPDVLAPGGRAAIISFHSLEDRRVKWAFRNDPRLAVLTKKPVTATAQEVSVNPRARSAKLRVAERCPNSNQAGTPSPIPS</sequence>
<keyword evidence="8" id="KW-1185">Reference proteome</keyword>
<feature type="binding site" evidence="6">
    <location>
        <position position="75"/>
    </location>
    <ligand>
        <name>S-adenosyl-L-methionine</name>
        <dbReference type="ChEBI" id="CHEBI:59789"/>
    </ligand>
</feature>
<reference evidence="7 8" key="1">
    <citation type="submission" date="2019-08" db="EMBL/GenBank/DDBJ databases">
        <title>Deep-cultivation of Planctomycetes and their phenomic and genomic characterization uncovers novel biology.</title>
        <authorList>
            <person name="Wiegand S."/>
            <person name="Jogler M."/>
            <person name="Boedeker C."/>
            <person name="Pinto D."/>
            <person name="Vollmers J."/>
            <person name="Rivas-Marin E."/>
            <person name="Kohn T."/>
            <person name="Peeters S.H."/>
            <person name="Heuer A."/>
            <person name="Rast P."/>
            <person name="Oberbeckmann S."/>
            <person name="Bunk B."/>
            <person name="Jeske O."/>
            <person name="Meyerdierks A."/>
            <person name="Storesund J.E."/>
            <person name="Kallscheuer N."/>
            <person name="Luecker S."/>
            <person name="Lage O.M."/>
            <person name="Pohl T."/>
            <person name="Merkel B.J."/>
            <person name="Hornburger P."/>
            <person name="Mueller R.-W."/>
            <person name="Bruemmer F."/>
            <person name="Labrenz M."/>
            <person name="Spormann A.M."/>
            <person name="Op den Camp H."/>
            <person name="Overmann J."/>
            <person name="Amann R."/>
            <person name="Jetten M.S.M."/>
            <person name="Mascher T."/>
            <person name="Medema M.H."/>
            <person name="Devos D.P."/>
            <person name="Kaster A.-K."/>
            <person name="Ovreas L."/>
            <person name="Rohde M."/>
            <person name="Galperin M.Y."/>
            <person name="Jogler C."/>
        </authorList>
    </citation>
    <scope>NUCLEOTIDE SEQUENCE [LARGE SCALE GENOMIC DNA]</scope>
    <source>
        <strain evidence="7 8">OJF2</strain>
    </source>
</reference>
<dbReference type="CDD" id="cd02440">
    <property type="entry name" value="AdoMet_MTases"/>
    <property type="match status" value="1"/>
</dbReference>
<dbReference type="InterPro" id="IPR023397">
    <property type="entry name" value="SAM-dep_MeTrfase_MraW_recog"/>
</dbReference>
<keyword evidence="5 6" id="KW-0949">S-adenosyl-L-methionine</keyword>
<feature type="binding site" evidence="6">
    <location>
        <begin position="30"/>
        <end position="32"/>
    </location>
    <ligand>
        <name>S-adenosyl-L-methionine</name>
        <dbReference type="ChEBI" id="CHEBI:59789"/>
    </ligand>
</feature>
<dbReference type="GO" id="GO:0071424">
    <property type="term" value="F:rRNA (cytosine-N4-)-methyltransferase activity"/>
    <property type="evidence" value="ECO:0007669"/>
    <property type="project" value="UniProtKB-UniRule"/>
</dbReference>
<dbReference type="HAMAP" id="MF_01007">
    <property type="entry name" value="16SrRNA_methyltr_H"/>
    <property type="match status" value="1"/>
</dbReference>
<evidence type="ECO:0000256" key="1">
    <source>
        <dbReference type="ARBA" id="ARBA00010396"/>
    </source>
</evidence>
<evidence type="ECO:0000256" key="5">
    <source>
        <dbReference type="ARBA" id="ARBA00022691"/>
    </source>
</evidence>
<evidence type="ECO:0000313" key="8">
    <source>
        <dbReference type="Proteomes" id="UP000324233"/>
    </source>
</evidence>
<dbReference type="SUPFAM" id="SSF53335">
    <property type="entry name" value="S-adenosyl-L-methionine-dependent methyltransferases"/>
    <property type="match status" value="1"/>
</dbReference>
<dbReference type="EMBL" id="CP042997">
    <property type="protein sequence ID" value="QEH38676.1"/>
    <property type="molecule type" value="Genomic_DNA"/>
</dbReference>
<dbReference type="PANTHER" id="PTHR11265:SF0">
    <property type="entry name" value="12S RRNA N4-METHYLCYTIDINE METHYLTRANSFERASE"/>
    <property type="match status" value="1"/>
</dbReference>
<dbReference type="PANTHER" id="PTHR11265">
    <property type="entry name" value="S-ADENOSYL-METHYLTRANSFERASE MRAW"/>
    <property type="match status" value="1"/>
</dbReference>
<proteinExistence type="inferred from homology"/>
<protein>
    <recommendedName>
        <fullName evidence="6">Ribosomal RNA small subunit methyltransferase H</fullName>
        <ecNumber evidence="6">2.1.1.199</ecNumber>
    </recommendedName>
    <alternativeName>
        <fullName evidence="6">16S rRNA m(4)C1402 methyltransferase</fullName>
    </alternativeName>
    <alternativeName>
        <fullName evidence="6">rRNA (cytosine-N(4)-)-methyltransferase RsmH</fullName>
    </alternativeName>
</protein>
<dbReference type="InterPro" id="IPR029063">
    <property type="entry name" value="SAM-dependent_MTases_sf"/>
</dbReference>
<evidence type="ECO:0000256" key="4">
    <source>
        <dbReference type="ARBA" id="ARBA00022679"/>
    </source>
</evidence>
<comment type="catalytic activity">
    <reaction evidence="6">
        <text>cytidine(1402) in 16S rRNA + S-adenosyl-L-methionine = N(4)-methylcytidine(1402) in 16S rRNA + S-adenosyl-L-homocysteine + H(+)</text>
        <dbReference type="Rhea" id="RHEA:42928"/>
        <dbReference type="Rhea" id="RHEA-COMP:10286"/>
        <dbReference type="Rhea" id="RHEA-COMP:10287"/>
        <dbReference type="ChEBI" id="CHEBI:15378"/>
        <dbReference type="ChEBI" id="CHEBI:57856"/>
        <dbReference type="ChEBI" id="CHEBI:59789"/>
        <dbReference type="ChEBI" id="CHEBI:74506"/>
        <dbReference type="ChEBI" id="CHEBI:82748"/>
        <dbReference type="EC" id="2.1.1.199"/>
    </reaction>
</comment>
<gene>
    <name evidence="7" type="primary">rsmH_1</name>
    <name evidence="6" type="synonym">rsmH</name>
    <name evidence="7" type="ORF">OJF2_72820</name>
</gene>
<dbReference type="Gene3D" id="1.10.150.170">
    <property type="entry name" value="Putative methyltransferase TM0872, insert domain"/>
    <property type="match status" value="1"/>
</dbReference>
<dbReference type="OrthoDB" id="9806637at2"/>
<dbReference type="PIRSF" id="PIRSF004486">
    <property type="entry name" value="MraW"/>
    <property type="match status" value="1"/>
</dbReference>
<dbReference type="Gene3D" id="3.40.50.150">
    <property type="entry name" value="Vaccinia Virus protein VP39"/>
    <property type="match status" value="1"/>
</dbReference>
<dbReference type="RefSeq" id="WP_148598096.1">
    <property type="nucleotide sequence ID" value="NZ_CP042997.1"/>
</dbReference>
<organism evidence="7 8">
    <name type="scientific">Aquisphaera giovannonii</name>
    <dbReference type="NCBI Taxonomy" id="406548"/>
    <lineage>
        <taxon>Bacteria</taxon>
        <taxon>Pseudomonadati</taxon>
        <taxon>Planctomycetota</taxon>
        <taxon>Planctomycetia</taxon>
        <taxon>Isosphaerales</taxon>
        <taxon>Isosphaeraceae</taxon>
        <taxon>Aquisphaera</taxon>
    </lineage>
</organism>
<dbReference type="EC" id="2.1.1.199" evidence="6"/>
<comment type="similarity">
    <text evidence="1 6">Belongs to the methyltransferase superfamily. RsmH family.</text>
</comment>
<feature type="binding site" evidence="6">
    <location>
        <position position="103"/>
    </location>
    <ligand>
        <name>S-adenosyl-L-methionine</name>
        <dbReference type="ChEBI" id="CHEBI:59789"/>
    </ligand>
</feature>
<dbReference type="Pfam" id="PF01795">
    <property type="entry name" value="Methyltransf_5"/>
    <property type="match status" value="1"/>
</dbReference>
<comment type="function">
    <text evidence="6">Specifically methylates the N4 position of cytidine in position 1402 (C1402) of 16S rRNA.</text>
</comment>
<keyword evidence="2 6" id="KW-0698">rRNA processing</keyword>
<dbReference type="NCBIfam" id="TIGR00006">
    <property type="entry name" value="16S rRNA (cytosine(1402)-N(4))-methyltransferase RsmH"/>
    <property type="match status" value="1"/>
</dbReference>
<name>A0A5B9WDH8_9BACT</name>
<evidence type="ECO:0000256" key="3">
    <source>
        <dbReference type="ARBA" id="ARBA00022603"/>
    </source>
</evidence>
<accession>A0A5B9WDH8</accession>
<feature type="binding site" evidence="6">
    <location>
        <position position="96"/>
    </location>
    <ligand>
        <name>S-adenosyl-L-methionine</name>
        <dbReference type="ChEBI" id="CHEBI:59789"/>
    </ligand>
</feature>
<evidence type="ECO:0000256" key="2">
    <source>
        <dbReference type="ARBA" id="ARBA00022552"/>
    </source>
</evidence>
<dbReference type="AlphaFoldDB" id="A0A5B9WDH8"/>
<dbReference type="GO" id="GO:0005737">
    <property type="term" value="C:cytoplasm"/>
    <property type="evidence" value="ECO:0007669"/>
    <property type="project" value="UniProtKB-SubCell"/>
</dbReference>
<dbReference type="InterPro" id="IPR002903">
    <property type="entry name" value="RsmH"/>
</dbReference>
<dbReference type="KEGG" id="agv:OJF2_72820"/>
<comment type="subcellular location">
    <subcellularLocation>
        <location evidence="6">Cytoplasm</location>
    </subcellularLocation>
</comment>
<evidence type="ECO:0000313" key="7">
    <source>
        <dbReference type="EMBL" id="QEH38676.1"/>
    </source>
</evidence>
<dbReference type="SUPFAM" id="SSF81799">
    <property type="entry name" value="Putative methyltransferase TM0872, insert domain"/>
    <property type="match status" value="1"/>
</dbReference>
<keyword evidence="6" id="KW-0963">Cytoplasm</keyword>
<dbReference type="Proteomes" id="UP000324233">
    <property type="component" value="Chromosome"/>
</dbReference>
<keyword evidence="3 6" id="KW-0489">Methyltransferase</keyword>
<evidence type="ECO:0000256" key="6">
    <source>
        <dbReference type="HAMAP-Rule" id="MF_01007"/>
    </source>
</evidence>
<dbReference type="GO" id="GO:0070475">
    <property type="term" value="P:rRNA base methylation"/>
    <property type="evidence" value="ECO:0007669"/>
    <property type="project" value="UniProtKB-UniRule"/>
</dbReference>
<feature type="binding site" evidence="6">
    <location>
        <position position="50"/>
    </location>
    <ligand>
        <name>S-adenosyl-L-methionine</name>
        <dbReference type="ChEBI" id="CHEBI:59789"/>
    </ligand>
</feature>